<evidence type="ECO:0000259" key="14">
    <source>
        <dbReference type="Pfam" id="PF00705"/>
    </source>
</evidence>
<evidence type="ECO:0000256" key="10">
    <source>
        <dbReference type="ARBA" id="ARBA00054163"/>
    </source>
</evidence>
<keyword evidence="5 12" id="KW-0235">DNA replication</keyword>
<dbReference type="FunFam" id="3.10.150.10:FF:000008">
    <property type="entry name" value="Proliferating cell nuclear antigen"/>
    <property type="match status" value="1"/>
</dbReference>
<evidence type="ECO:0000256" key="2">
    <source>
        <dbReference type="ARBA" id="ARBA00004308"/>
    </source>
</evidence>
<reference evidence="17 18" key="1">
    <citation type="submission" date="2017-10" db="EMBL/GenBank/DDBJ databases">
        <title>Comparative genomics in systemic dimorphic fungi from Ajellomycetaceae.</title>
        <authorList>
            <person name="Munoz J.F."/>
            <person name="Mcewen J.G."/>
            <person name="Clay O.K."/>
            <person name="Cuomo C.A."/>
        </authorList>
    </citation>
    <scope>NUCLEOTIDE SEQUENCE [LARGE SCALE GENOMIC DNA]</scope>
    <source>
        <strain evidence="17 18">UAMH4076</strain>
    </source>
</reference>
<comment type="subcellular location">
    <subcellularLocation>
        <location evidence="2">Endomembrane system</location>
    </subcellularLocation>
    <subcellularLocation>
        <location evidence="1 11">Nucleus</location>
    </subcellularLocation>
</comment>
<dbReference type="Pfam" id="PF12632">
    <property type="entry name" value="Vezatin"/>
    <property type="match status" value="1"/>
</dbReference>
<dbReference type="InterPro" id="IPR000730">
    <property type="entry name" value="Pr_cel_nuc_antig"/>
</dbReference>
<dbReference type="STRING" id="73230.A0A2B7Z841"/>
<dbReference type="PANTHER" id="PTHR11352">
    <property type="entry name" value="PROLIFERATING CELL NUCLEAR ANTIGEN"/>
    <property type="match status" value="1"/>
</dbReference>
<dbReference type="GO" id="GO:0070987">
    <property type="term" value="P:error-free translesion synthesis"/>
    <property type="evidence" value="ECO:0007669"/>
    <property type="project" value="UniProtKB-ARBA"/>
</dbReference>
<evidence type="ECO:0000256" key="11">
    <source>
        <dbReference type="RuleBase" id="RU000641"/>
    </source>
</evidence>
<dbReference type="PROSITE" id="PS01251">
    <property type="entry name" value="PCNA_1"/>
    <property type="match status" value="1"/>
</dbReference>
<dbReference type="InterPro" id="IPR022649">
    <property type="entry name" value="Pr_cel_nuc_antig_C"/>
</dbReference>
<dbReference type="InterPro" id="IPR026859">
    <property type="entry name" value="Myosin-bd"/>
</dbReference>
<accession>A0A2B7Z841</accession>
<evidence type="ECO:0000259" key="16">
    <source>
        <dbReference type="Pfam" id="PF12632"/>
    </source>
</evidence>
<evidence type="ECO:0000313" key="17">
    <source>
        <dbReference type="EMBL" id="PGH29373.1"/>
    </source>
</evidence>
<dbReference type="NCBIfam" id="TIGR00590">
    <property type="entry name" value="pcna"/>
    <property type="match status" value="1"/>
</dbReference>
<dbReference type="EMBL" id="PDND01000248">
    <property type="protein sequence ID" value="PGH29373.1"/>
    <property type="molecule type" value="Genomic_DNA"/>
</dbReference>
<organism evidence="17 18">
    <name type="scientific">[Emmonsia] crescens</name>
    <dbReference type="NCBI Taxonomy" id="73230"/>
    <lineage>
        <taxon>Eukaryota</taxon>
        <taxon>Fungi</taxon>
        <taxon>Dikarya</taxon>
        <taxon>Ascomycota</taxon>
        <taxon>Pezizomycotina</taxon>
        <taxon>Eurotiomycetes</taxon>
        <taxon>Eurotiomycetidae</taxon>
        <taxon>Onygenales</taxon>
        <taxon>Ajellomycetaceae</taxon>
        <taxon>Emergomyces</taxon>
    </lineage>
</organism>
<dbReference type="PANTHER" id="PTHR11352:SF0">
    <property type="entry name" value="PROLIFERATING CELL NUCLEAR ANTIGEN"/>
    <property type="match status" value="1"/>
</dbReference>
<comment type="function">
    <text evidence="11">This protein is an auxiliary protein of DNA polymerase delta and is involved in the control of eukaryotic DNA replication by increasing the polymerase's processivity during elongation of the leading strand.</text>
</comment>
<dbReference type="HAMAP" id="MF_00317">
    <property type="entry name" value="DNApol_clamp_arch"/>
    <property type="match status" value="1"/>
</dbReference>
<keyword evidence="8 13" id="KW-0472">Membrane</keyword>
<dbReference type="VEuPathDB" id="FungiDB:EMCG_07783"/>
<evidence type="ECO:0000256" key="3">
    <source>
        <dbReference type="ARBA" id="ARBA00010462"/>
    </source>
</evidence>
<comment type="function">
    <text evidence="10">This protein is an auxiliary protein of DNA polymerase delta and is involved in the control of eukaryotic DNA replication by increasing the polymerase's processibility during elongation of the leading strand. Involved in DNA repair.</text>
</comment>
<dbReference type="PRINTS" id="PR00339">
    <property type="entry name" value="PCNACYCLIN"/>
</dbReference>
<dbReference type="Gene3D" id="3.10.150.10">
    <property type="entry name" value="DNA Polymerase III, subunit A, domain 2"/>
    <property type="match status" value="2"/>
</dbReference>
<feature type="domain" description="Myosin-binding" evidence="16">
    <location>
        <begin position="158"/>
        <end position="436"/>
    </location>
</feature>
<evidence type="ECO:0000256" key="1">
    <source>
        <dbReference type="ARBA" id="ARBA00004123"/>
    </source>
</evidence>
<dbReference type="InterPro" id="IPR046938">
    <property type="entry name" value="DNA_clamp_sf"/>
</dbReference>
<dbReference type="GO" id="GO:0030337">
    <property type="term" value="F:DNA polymerase processivity factor activity"/>
    <property type="evidence" value="ECO:0007669"/>
    <property type="project" value="InterPro"/>
</dbReference>
<evidence type="ECO:0000256" key="4">
    <source>
        <dbReference type="ARBA" id="ARBA00022692"/>
    </source>
</evidence>
<gene>
    <name evidence="17" type="ORF">GX50_07877</name>
</gene>
<sequence>MEALVYQDSPLANYLEGEGEAEQDWALQDDHHPTQVPLDSSTANFAPRGPPTFQDRIRNKLPAPLQLKPMGQQETLAKIHDACKAAVSTKIGKSENERFLEQFGYTIVASQLLNEQSAPSYSTVTGLLSNTTHNADLSNTRAASFGLRGAVFTAGASFSVVWLLHWARSRQGSGWDIRRICILIILLLAVATAFYAFAKRQWLKYLRRQAVDVASVLVTNAQSFDSAASASVVLIQEVELVSRGYRISTPMPPVTRLEEQTQTRRCLRLRRILSECLAEMLERYLETKRHLRLLTDTANLEKYYDIYDFSPEELEEPKSLLADNAMEDKTSLRSLRHLFSRVYAARKGTLCCLLALPADGGEADIANWSTAIEEMQRLAVTNGACVQRLAAVLNEQDYNIIPPSPQSKLAPNKDRHRAQLRRLNSLSQGIRGLHAKMQLIREESDASLERATDDADFGATLTTLYESIGTDLRGILQEWEAGKSSLLATLENPDRLSRPTSLLRSPASPTFSLGGVTAVDGGPAEALRALTGEDQHLQSPDNNMDDDEVFEAIALPRKRNSMTRDERMARMKEERTRQAVAREKSDANTHMLRELETVIKLRPRGKTAPRAMTLNFRLDYTIYVLIYLGMSLSGVFPTWFCISFYFSQLGLELVASNVYCIMYFPSFFFLLEARLEQASLLKKVVDAIKDLVQDCNFDCNDSGIALQAMDNSHVALVSMLLKAEGFSPYRCDRNVALGINLISLTKVLRAAQNEDILTLKAEDSPDVINLVFESAETDRLSEYDIKLMDIDQEHLAIPETEYAATVEMPSVEFRRICADLGNLSESVMIEANKDGVKFSCQGEIGNGAITLRQHTNVDKPDQNVSIALSEPVALTFSLKYLTNFCKATGLSSSVRLCLSQEVPLLVEYGLGSGHLRFFLAPKVCPIYSMFTPGGRFYPVHFMDYLSL</sequence>
<protein>
    <recommendedName>
        <fullName evidence="11">DNA sliding clamp PCNA</fullName>
    </recommendedName>
</protein>
<evidence type="ECO:0000313" key="18">
    <source>
        <dbReference type="Proteomes" id="UP000226031"/>
    </source>
</evidence>
<dbReference type="GO" id="GO:0006272">
    <property type="term" value="P:leading strand elongation"/>
    <property type="evidence" value="ECO:0007669"/>
    <property type="project" value="TreeGrafter"/>
</dbReference>
<dbReference type="FunFam" id="3.10.150.10:FF:000006">
    <property type="entry name" value="Proliferating cell nuclear antigen"/>
    <property type="match status" value="1"/>
</dbReference>
<feature type="transmembrane region" description="Helical" evidence="13">
    <location>
        <begin position="620"/>
        <end position="647"/>
    </location>
</feature>
<evidence type="ECO:0000259" key="15">
    <source>
        <dbReference type="Pfam" id="PF02747"/>
    </source>
</evidence>
<feature type="transmembrane region" description="Helical" evidence="13">
    <location>
        <begin position="145"/>
        <end position="165"/>
    </location>
</feature>
<dbReference type="GO" id="GO:0006273">
    <property type="term" value="P:lagging strand elongation"/>
    <property type="evidence" value="ECO:0007669"/>
    <property type="project" value="UniProtKB-ARBA"/>
</dbReference>
<proteinExistence type="inferred from homology"/>
<evidence type="ECO:0000256" key="8">
    <source>
        <dbReference type="ARBA" id="ARBA00023136"/>
    </source>
</evidence>
<dbReference type="GO" id="GO:0043626">
    <property type="term" value="C:PCNA complex"/>
    <property type="evidence" value="ECO:0007669"/>
    <property type="project" value="UniProtKB-ARBA"/>
</dbReference>
<dbReference type="PROSITE" id="PS00293">
    <property type="entry name" value="PCNA_2"/>
    <property type="match status" value="1"/>
</dbReference>
<name>A0A2B7Z841_9EURO</name>
<feature type="transmembrane region" description="Helical" evidence="13">
    <location>
        <begin position="177"/>
        <end position="198"/>
    </location>
</feature>
<dbReference type="InterPro" id="IPR022659">
    <property type="entry name" value="Pr_cel_nuc_antig_CS"/>
</dbReference>
<keyword evidence="18" id="KW-1185">Reference proteome</keyword>
<dbReference type="GO" id="GO:0017022">
    <property type="term" value="F:myosin binding"/>
    <property type="evidence" value="ECO:0007669"/>
    <property type="project" value="InterPro"/>
</dbReference>
<dbReference type="Pfam" id="PF00705">
    <property type="entry name" value="PCNA_N"/>
    <property type="match status" value="1"/>
</dbReference>
<dbReference type="Pfam" id="PF02747">
    <property type="entry name" value="PCNA_C"/>
    <property type="match status" value="1"/>
</dbReference>
<dbReference type="VEuPathDB" id="FungiDB:EMCG_07782"/>
<dbReference type="CDD" id="cd00577">
    <property type="entry name" value="PCNA"/>
    <property type="match status" value="1"/>
</dbReference>
<dbReference type="GO" id="GO:0006275">
    <property type="term" value="P:regulation of DNA replication"/>
    <property type="evidence" value="ECO:0007669"/>
    <property type="project" value="InterPro"/>
</dbReference>
<evidence type="ECO:0000256" key="13">
    <source>
        <dbReference type="SAM" id="Phobius"/>
    </source>
</evidence>
<keyword evidence="7 12" id="KW-0238">DNA-binding</keyword>
<dbReference type="AlphaFoldDB" id="A0A2B7Z841"/>
<keyword evidence="4 13" id="KW-0812">Transmembrane</keyword>
<keyword evidence="6 13" id="KW-1133">Transmembrane helix</keyword>
<comment type="similarity">
    <text evidence="3 12">Belongs to the PCNA family.</text>
</comment>
<dbReference type="GO" id="GO:0003677">
    <property type="term" value="F:DNA binding"/>
    <property type="evidence" value="ECO:0007669"/>
    <property type="project" value="UniProtKB-KW"/>
</dbReference>
<evidence type="ECO:0000256" key="6">
    <source>
        <dbReference type="ARBA" id="ARBA00022989"/>
    </source>
</evidence>
<dbReference type="GO" id="GO:0006298">
    <property type="term" value="P:mismatch repair"/>
    <property type="evidence" value="ECO:0007669"/>
    <property type="project" value="TreeGrafter"/>
</dbReference>
<feature type="domain" description="Proliferating cell nuclear antigen PCNA N-terminal" evidence="14">
    <location>
        <begin position="670"/>
        <end position="792"/>
    </location>
</feature>
<feature type="domain" description="Proliferating cell nuclear antigen PCNA C-terminal" evidence="15">
    <location>
        <begin position="797"/>
        <end position="922"/>
    </location>
</feature>
<evidence type="ECO:0000256" key="7">
    <source>
        <dbReference type="ARBA" id="ARBA00023125"/>
    </source>
</evidence>
<dbReference type="SUPFAM" id="SSF55979">
    <property type="entry name" value="DNA clamp"/>
    <property type="match status" value="2"/>
</dbReference>
<evidence type="ECO:0000256" key="9">
    <source>
        <dbReference type="ARBA" id="ARBA00023242"/>
    </source>
</evidence>
<dbReference type="Proteomes" id="UP000226031">
    <property type="component" value="Unassembled WGS sequence"/>
</dbReference>
<dbReference type="GO" id="GO:0012505">
    <property type="term" value="C:endomembrane system"/>
    <property type="evidence" value="ECO:0007669"/>
    <property type="project" value="UniProtKB-SubCell"/>
</dbReference>
<feature type="transmembrane region" description="Helical" evidence="13">
    <location>
        <begin position="653"/>
        <end position="673"/>
    </location>
</feature>
<comment type="caution">
    <text evidence="17">The sequence shown here is derived from an EMBL/GenBank/DDBJ whole genome shotgun (WGS) entry which is preliminary data.</text>
</comment>
<keyword evidence="9 11" id="KW-0539">Nucleus</keyword>
<evidence type="ECO:0000256" key="12">
    <source>
        <dbReference type="RuleBase" id="RU003671"/>
    </source>
</evidence>
<dbReference type="InterPro" id="IPR022648">
    <property type="entry name" value="Pr_cel_nuc_antig_N"/>
</dbReference>
<evidence type="ECO:0000256" key="5">
    <source>
        <dbReference type="ARBA" id="ARBA00022705"/>
    </source>
</evidence>